<dbReference type="AlphaFoldDB" id="A0A1W1VB61"/>
<dbReference type="RefSeq" id="WP_159446301.1">
    <property type="nucleotide sequence ID" value="NZ_FWWT01000017.1"/>
</dbReference>
<name>A0A1W1VB61_DESTI</name>
<proteinExistence type="predicted"/>
<sequence>MSIFNHFIENKEQGVLDRFSYKNSDFKTPFALVQKTKLKFFKDIFSK</sequence>
<evidence type="ECO:0000313" key="1">
    <source>
        <dbReference type="EMBL" id="SMB90649.1"/>
    </source>
</evidence>
<keyword evidence="2" id="KW-1185">Reference proteome</keyword>
<gene>
    <name evidence="1" type="ORF">SAMN00017405_1342</name>
</gene>
<evidence type="ECO:0000313" key="2">
    <source>
        <dbReference type="Proteomes" id="UP000192731"/>
    </source>
</evidence>
<accession>A0A1W1VB61</accession>
<organism evidence="1 2">
    <name type="scientific">Desulfonispora thiosulfatigenes DSM 11270</name>
    <dbReference type="NCBI Taxonomy" id="656914"/>
    <lineage>
        <taxon>Bacteria</taxon>
        <taxon>Bacillati</taxon>
        <taxon>Bacillota</taxon>
        <taxon>Clostridia</taxon>
        <taxon>Eubacteriales</taxon>
        <taxon>Peptococcaceae</taxon>
        <taxon>Desulfonispora</taxon>
    </lineage>
</organism>
<dbReference type="EMBL" id="FWWT01000017">
    <property type="protein sequence ID" value="SMB90649.1"/>
    <property type="molecule type" value="Genomic_DNA"/>
</dbReference>
<protein>
    <submittedName>
        <fullName evidence="1">Uncharacterized protein</fullName>
    </submittedName>
</protein>
<reference evidence="1 2" key="1">
    <citation type="submission" date="2017-04" db="EMBL/GenBank/DDBJ databases">
        <authorList>
            <person name="Afonso C.L."/>
            <person name="Miller P.J."/>
            <person name="Scott M.A."/>
            <person name="Spackman E."/>
            <person name="Goraichik I."/>
            <person name="Dimitrov K.M."/>
            <person name="Suarez D.L."/>
            <person name="Swayne D.E."/>
        </authorList>
    </citation>
    <scope>NUCLEOTIDE SEQUENCE [LARGE SCALE GENOMIC DNA]</scope>
    <source>
        <strain evidence="1 2">DSM 11270</strain>
    </source>
</reference>
<dbReference type="Proteomes" id="UP000192731">
    <property type="component" value="Unassembled WGS sequence"/>
</dbReference>